<evidence type="ECO:0000256" key="1">
    <source>
        <dbReference type="ARBA" id="ARBA00004651"/>
    </source>
</evidence>
<dbReference type="Gene3D" id="3.30.70.100">
    <property type="match status" value="1"/>
</dbReference>
<evidence type="ECO:0000256" key="5">
    <source>
        <dbReference type="ARBA" id="ARBA00022989"/>
    </source>
</evidence>
<protein>
    <submittedName>
        <fullName evidence="11">Mechanosensitive ion channel</fullName>
    </submittedName>
</protein>
<comment type="similarity">
    <text evidence="2">Belongs to the MscS (TC 1.A.23) family.</text>
</comment>
<dbReference type="InterPro" id="IPR006685">
    <property type="entry name" value="MscS_channel_2nd"/>
</dbReference>
<feature type="transmembrane region" description="Helical" evidence="8">
    <location>
        <begin position="297"/>
        <end position="314"/>
    </location>
</feature>
<dbReference type="AlphaFoldDB" id="A0AA42CUN2"/>
<keyword evidence="6 8" id="KW-0472">Membrane</keyword>
<dbReference type="SUPFAM" id="SSF82861">
    <property type="entry name" value="Mechanosensitive channel protein MscS (YggB), transmembrane region"/>
    <property type="match status" value="1"/>
</dbReference>
<reference evidence="11" key="1">
    <citation type="submission" date="2022-11" db="EMBL/GenBank/DDBJ databases">
        <title>Larsenimonas rhizosphaerae sp. nov., isolated from a tidal mudflat.</title>
        <authorList>
            <person name="Lee S.D."/>
            <person name="Kim I.S."/>
        </authorList>
    </citation>
    <scope>NUCLEOTIDE SEQUENCE</scope>
    <source>
        <strain evidence="11">GH2-1</strain>
    </source>
</reference>
<evidence type="ECO:0000256" key="4">
    <source>
        <dbReference type="ARBA" id="ARBA00022692"/>
    </source>
</evidence>
<comment type="subcellular location">
    <subcellularLocation>
        <location evidence="1">Cell membrane</location>
        <topology evidence="1">Multi-pass membrane protein</topology>
    </subcellularLocation>
</comment>
<dbReference type="PANTHER" id="PTHR30460:SF0">
    <property type="entry name" value="MODERATE CONDUCTANCE MECHANOSENSITIVE CHANNEL YBIO"/>
    <property type="match status" value="1"/>
</dbReference>
<dbReference type="GO" id="GO:0008381">
    <property type="term" value="F:mechanosensitive monoatomic ion channel activity"/>
    <property type="evidence" value="ECO:0007669"/>
    <property type="project" value="InterPro"/>
</dbReference>
<evidence type="ECO:0000256" key="6">
    <source>
        <dbReference type="ARBA" id="ARBA00023136"/>
    </source>
</evidence>
<dbReference type="Pfam" id="PF21088">
    <property type="entry name" value="MS_channel_1st"/>
    <property type="match status" value="1"/>
</dbReference>
<sequence>MHVLPGLQRLSILLIFLLCLVVMLPAKAAIPGAGTLPGQTASTDAPSAGALNDSLSQVISTLENDQQRQALLESLKQLQQANEQRKDADTGSSGLLGALASSISTFDGQDRTGFLARWKLKAIKAGQDLTSRMTLSVGAGRLLSHFLMTISIWFGIGWGLKWLVRVLARYYSWDISLPEEPAFIAVLRYFLRRALPWSIAFGATLGIASLLPASAGITLGMVMAYVSLAGLLFRLICEIIFSLFGYGHRRIAQRLLRQRALGRLFVIGALAALGDAANADEVRQLVGNNLGSFLSEMANLAAVVITGIFIIRFKRPIRHLIQNSPYPQRKQRSNAMVLMYALGRIWHIPATLFVAALFLSVITLSGDARSAFAKAVFTAGLLVVVLIINGVIRRHREQERPRGKRRRYSLYWRRLSRFGYTVLQLISWVIFLEIALQLWGYSLTQARDPQTLWQYVAHSLLSLGTTLLLAWLVWIVLDTAIQQALKSTMKTHRGRHQSTRAQTIAPLIRNVVFVTISVITLIVVLANLGVNVTPLLAGAGVIGLAVGFGAQTLVQDLITGVFILIEDTLAIDDFVDVGGHMGTVEKLSIRTVRLRDLDGIVHSIPFSQIKSIQNYSREFGIALFRIRIPHELKIDDAMKMVQEVADELRQATFGRFYIWSPLEFQGIDSFDNGAAILRAQFRTSPVKQWEVAREFNLRLKRRMENDGINMAMSRMSIQMESGDPVQGAAPLHHSGATSNGPFPGDGPVRGPSHGEDPT</sequence>
<evidence type="ECO:0000259" key="9">
    <source>
        <dbReference type="Pfam" id="PF00924"/>
    </source>
</evidence>
<dbReference type="InterPro" id="IPR010920">
    <property type="entry name" value="LSM_dom_sf"/>
</dbReference>
<dbReference type="Pfam" id="PF00924">
    <property type="entry name" value="MS_channel_2nd"/>
    <property type="match status" value="1"/>
</dbReference>
<keyword evidence="5 8" id="KW-1133">Transmembrane helix</keyword>
<gene>
    <name evidence="11" type="ORF">OQ287_07855</name>
</gene>
<evidence type="ECO:0000313" key="12">
    <source>
        <dbReference type="Proteomes" id="UP001165678"/>
    </source>
</evidence>
<dbReference type="EMBL" id="JAPIVE010000002">
    <property type="protein sequence ID" value="MCX2524151.1"/>
    <property type="molecule type" value="Genomic_DNA"/>
</dbReference>
<dbReference type="InterPro" id="IPR023408">
    <property type="entry name" value="MscS_beta-dom_sf"/>
</dbReference>
<dbReference type="Proteomes" id="UP001165678">
    <property type="component" value="Unassembled WGS sequence"/>
</dbReference>
<feature type="transmembrane region" description="Helical" evidence="8">
    <location>
        <begin position="507"/>
        <end position="529"/>
    </location>
</feature>
<dbReference type="InterPro" id="IPR011066">
    <property type="entry name" value="MscS_channel_C_sf"/>
</dbReference>
<dbReference type="FunFam" id="2.30.30.60:FF:000001">
    <property type="entry name" value="MscS Mechanosensitive ion channel"/>
    <property type="match status" value="1"/>
</dbReference>
<dbReference type="SUPFAM" id="SSF50182">
    <property type="entry name" value="Sm-like ribonucleoproteins"/>
    <property type="match status" value="1"/>
</dbReference>
<dbReference type="InterPro" id="IPR045276">
    <property type="entry name" value="YbiO_bact"/>
</dbReference>
<feature type="transmembrane region" description="Helical" evidence="8">
    <location>
        <begin position="223"/>
        <end position="248"/>
    </location>
</feature>
<dbReference type="InterPro" id="IPR011014">
    <property type="entry name" value="MscS_channel_TM-2"/>
</dbReference>
<feature type="transmembrane region" description="Helical" evidence="8">
    <location>
        <begin position="452"/>
        <end position="477"/>
    </location>
</feature>
<dbReference type="Gene3D" id="1.10.287.1260">
    <property type="match status" value="1"/>
</dbReference>
<dbReference type="Gene3D" id="2.30.30.60">
    <property type="match status" value="1"/>
</dbReference>
<dbReference type="GO" id="GO:0005886">
    <property type="term" value="C:plasma membrane"/>
    <property type="evidence" value="ECO:0007669"/>
    <property type="project" value="UniProtKB-SubCell"/>
</dbReference>
<dbReference type="SUPFAM" id="SSF82689">
    <property type="entry name" value="Mechanosensitive channel protein MscS (YggB), C-terminal domain"/>
    <property type="match status" value="1"/>
</dbReference>
<evidence type="ECO:0000259" key="10">
    <source>
        <dbReference type="Pfam" id="PF21088"/>
    </source>
</evidence>
<comment type="caution">
    <text evidence="11">The sequence shown here is derived from an EMBL/GenBank/DDBJ whole genome shotgun (WGS) entry which is preliminary data.</text>
</comment>
<evidence type="ECO:0000256" key="7">
    <source>
        <dbReference type="SAM" id="MobiDB-lite"/>
    </source>
</evidence>
<keyword evidence="12" id="KW-1185">Reference proteome</keyword>
<keyword evidence="4 8" id="KW-0812">Transmembrane</keyword>
<keyword evidence="3" id="KW-1003">Cell membrane</keyword>
<feature type="region of interest" description="Disordered" evidence="7">
    <location>
        <begin position="721"/>
        <end position="758"/>
    </location>
</feature>
<feature type="transmembrane region" description="Helical" evidence="8">
    <location>
        <begin position="194"/>
        <end position="217"/>
    </location>
</feature>
<proteinExistence type="inferred from homology"/>
<feature type="transmembrane region" description="Helical" evidence="8">
    <location>
        <begin position="260"/>
        <end position="277"/>
    </location>
</feature>
<feature type="transmembrane region" description="Helical" evidence="8">
    <location>
        <begin position="335"/>
        <end position="359"/>
    </location>
</feature>
<feature type="transmembrane region" description="Helical" evidence="8">
    <location>
        <begin position="415"/>
        <end position="440"/>
    </location>
</feature>
<evidence type="ECO:0000256" key="3">
    <source>
        <dbReference type="ARBA" id="ARBA00022475"/>
    </source>
</evidence>
<dbReference type="FunFam" id="1.10.287.1260:FF:000005">
    <property type="entry name" value="Mechanosensitive ion channel family protein"/>
    <property type="match status" value="1"/>
</dbReference>
<accession>A0AA42CUN2</accession>
<evidence type="ECO:0000256" key="2">
    <source>
        <dbReference type="ARBA" id="ARBA00008017"/>
    </source>
</evidence>
<feature type="domain" description="Mechanosensitive ion channel transmembrane helices 2/3" evidence="10">
    <location>
        <begin position="510"/>
        <end position="551"/>
    </location>
</feature>
<feature type="domain" description="Mechanosensitive ion channel MscS" evidence="9">
    <location>
        <begin position="552"/>
        <end position="617"/>
    </location>
</feature>
<organism evidence="11 12">
    <name type="scientific">Larsenimonas rhizosphaerae</name>
    <dbReference type="NCBI Taxonomy" id="2944682"/>
    <lineage>
        <taxon>Bacteria</taxon>
        <taxon>Pseudomonadati</taxon>
        <taxon>Pseudomonadota</taxon>
        <taxon>Gammaproteobacteria</taxon>
        <taxon>Oceanospirillales</taxon>
        <taxon>Halomonadaceae</taxon>
        <taxon>Larsenimonas</taxon>
    </lineage>
</organism>
<evidence type="ECO:0000313" key="11">
    <source>
        <dbReference type="EMBL" id="MCX2524151.1"/>
    </source>
</evidence>
<name>A0AA42CUN2_9GAMM</name>
<evidence type="ECO:0000256" key="8">
    <source>
        <dbReference type="SAM" id="Phobius"/>
    </source>
</evidence>
<dbReference type="RefSeq" id="WP_265896095.1">
    <property type="nucleotide sequence ID" value="NZ_JAPIVE010000002.1"/>
</dbReference>
<dbReference type="PANTHER" id="PTHR30460">
    <property type="entry name" value="MODERATE CONDUCTANCE MECHANOSENSITIVE CHANNEL YBIO"/>
    <property type="match status" value="1"/>
</dbReference>
<dbReference type="InterPro" id="IPR049142">
    <property type="entry name" value="MS_channel_1st"/>
</dbReference>
<feature type="transmembrane region" description="Helical" evidence="8">
    <location>
        <begin position="535"/>
        <end position="554"/>
    </location>
</feature>
<feature type="transmembrane region" description="Helical" evidence="8">
    <location>
        <begin position="142"/>
        <end position="164"/>
    </location>
</feature>
<feature type="transmembrane region" description="Helical" evidence="8">
    <location>
        <begin position="371"/>
        <end position="392"/>
    </location>
</feature>